<reference evidence="2" key="1">
    <citation type="submission" date="2019-09" db="EMBL/GenBank/DDBJ databases">
        <title>Distinct polysaccharide growth profiles of human intestinal Prevotella copri isolates.</title>
        <authorList>
            <person name="Fehlner-Peach H."/>
            <person name="Magnabosco C."/>
            <person name="Raghavan V."/>
            <person name="Scher J.U."/>
            <person name="Tett A."/>
            <person name="Cox L.M."/>
            <person name="Gottsegen C."/>
            <person name="Watters A."/>
            <person name="Wiltshire- Gordon J.D."/>
            <person name="Segata N."/>
            <person name="Bonneau R."/>
            <person name="Littman D.R."/>
        </authorList>
    </citation>
    <scope>NUCLEOTIDE SEQUENCE [LARGE SCALE GENOMIC DNA]</scope>
    <source>
        <strain evidence="2">iAA108</strain>
    </source>
</reference>
<name>A0AA90UWB9_9BACT</name>
<dbReference type="EMBL" id="VZCC01000040">
    <property type="protein sequence ID" value="MQN83631.1"/>
    <property type="molecule type" value="Genomic_DNA"/>
</dbReference>
<dbReference type="SUPFAM" id="SSF102405">
    <property type="entry name" value="MCP/YpsA-like"/>
    <property type="match status" value="1"/>
</dbReference>
<dbReference type="RefSeq" id="WP_153118725.1">
    <property type="nucleotide sequence ID" value="NZ_VZCC01000040.1"/>
</dbReference>
<dbReference type="AlphaFoldDB" id="A0AA90UWB9"/>
<organism evidence="1 2">
    <name type="scientific">Segatella copri</name>
    <dbReference type="NCBI Taxonomy" id="165179"/>
    <lineage>
        <taxon>Bacteria</taxon>
        <taxon>Pseudomonadati</taxon>
        <taxon>Bacteroidota</taxon>
        <taxon>Bacteroidia</taxon>
        <taxon>Bacteroidales</taxon>
        <taxon>Prevotellaceae</taxon>
        <taxon>Segatella</taxon>
    </lineage>
</organism>
<comment type="caution">
    <text evidence="1">The sequence shown here is derived from an EMBL/GenBank/DDBJ whole genome shotgun (WGS) entry which is preliminary data.</text>
</comment>
<protein>
    <submittedName>
        <fullName evidence="1">DUF1273 domain-containing protein</fullName>
    </submittedName>
</protein>
<sequence>MIEKYEKWCSVAFTGHRFISSDRVEEVRESVNNEIRLLYSKGFRNFFCGMALGFDMLATEEVLKLKEELPAILLVATVPYREQNERWGANQKKRYLEILEKVDDVIVLSEHYYNGCFLKRNDFMLDHVAALLAYFDGKPKGGTFYTVRNARRLGLQISNLF</sequence>
<dbReference type="PANTHER" id="PTHR38440:SF1">
    <property type="entry name" value="UPF0398 PROTEIN SPR0331"/>
    <property type="match status" value="1"/>
</dbReference>
<gene>
    <name evidence="1" type="ORF">F7D74_06495</name>
</gene>
<dbReference type="Gene3D" id="3.40.50.450">
    <property type="match status" value="1"/>
</dbReference>
<evidence type="ECO:0000313" key="2">
    <source>
        <dbReference type="Proteomes" id="UP000421408"/>
    </source>
</evidence>
<dbReference type="PANTHER" id="PTHR38440">
    <property type="entry name" value="UPF0398 PROTEIN YPSA"/>
    <property type="match status" value="1"/>
</dbReference>
<proteinExistence type="predicted"/>
<accession>A0AA90UWB9</accession>
<dbReference type="InterPro" id="IPR010697">
    <property type="entry name" value="YspA"/>
</dbReference>
<dbReference type="Proteomes" id="UP000421408">
    <property type="component" value="Unassembled WGS sequence"/>
</dbReference>
<evidence type="ECO:0000313" key="1">
    <source>
        <dbReference type="EMBL" id="MQN83631.1"/>
    </source>
</evidence>
<dbReference type="Pfam" id="PF06908">
    <property type="entry name" value="YpsA"/>
    <property type="match status" value="1"/>
</dbReference>